<feature type="domain" description="PAS" evidence="10">
    <location>
        <begin position="28"/>
        <end position="86"/>
    </location>
</feature>
<dbReference type="Pfam" id="PF02518">
    <property type="entry name" value="HATPase_c"/>
    <property type="match status" value="1"/>
</dbReference>
<feature type="domain" description="Histidine kinase" evidence="9">
    <location>
        <begin position="281"/>
        <end position="488"/>
    </location>
</feature>
<feature type="domain" description="PAC" evidence="11">
    <location>
        <begin position="216"/>
        <end position="268"/>
    </location>
</feature>
<dbReference type="SUPFAM" id="SSF55874">
    <property type="entry name" value="ATPase domain of HSP90 chaperone/DNA topoisomerase II/histidine kinase"/>
    <property type="match status" value="1"/>
</dbReference>
<evidence type="ECO:0000256" key="7">
    <source>
        <dbReference type="ARBA" id="ARBA00022840"/>
    </source>
</evidence>
<sequence>MTDKMEKNHLDNSLSPHGIDQLSYKYHPDAIYAMNLEGKIINANQATSKLLSYSIDELLNLSYENIISSEEFETFRYYFKKAFEGEVHKFKTAIICKNRKKIEATATTVPIEIDGQIVNVYAYINEITEQKETERKIQTSKELCKSFIDNHDDPILLLDLDATIVLINQAFSRLLGWRKENLEGLNILCCPSIPPYLVEQMKDYHHRIAMGKPVSAALETIRITNEGKVKHIMLSITPIHDWYGKVYNWAVHLRDVTAQKEMENFLFQSEKLLTVGQLAASVTHEIRNPLTSLKGFIQLLRTSEGQTECFSKYLDIMLKELKQIETFVDELSVLAKTQVKSYKKTNIISLLQDILSLLRTQALTNNVYIKYEHEPVCSIFCEEKQLRQALFNVIQNGIEAMPDGGILYVRIKPYDESYLKIEVTDHGMGIPEDRLLKLGEPFYSTKEKGTGLGLTLTYKIIENHQGTITIQSQVGCGTTVTILLPVTKQNTEQAMIGCI</sequence>
<name>A0A511V4S2_9BACL</name>
<evidence type="ECO:0000313" key="12">
    <source>
        <dbReference type="EMBL" id="GEN33935.1"/>
    </source>
</evidence>
<dbReference type="Proteomes" id="UP000321157">
    <property type="component" value="Unassembled WGS sequence"/>
</dbReference>
<keyword evidence="4" id="KW-0808">Transferase</keyword>
<evidence type="ECO:0000256" key="1">
    <source>
        <dbReference type="ARBA" id="ARBA00000085"/>
    </source>
</evidence>
<dbReference type="PANTHER" id="PTHR43065">
    <property type="entry name" value="SENSOR HISTIDINE KINASE"/>
    <property type="match status" value="1"/>
</dbReference>
<dbReference type="SMART" id="SM00388">
    <property type="entry name" value="HisKA"/>
    <property type="match status" value="1"/>
</dbReference>
<keyword evidence="5" id="KW-0547">Nucleotide-binding</keyword>
<evidence type="ECO:0000259" key="9">
    <source>
        <dbReference type="PROSITE" id="PS50109"/>
    </source>
</evidence>
<dbReference type="PROSITE" id="PS50113">
    <property type="entry name" value="PAC"/>
    <property type="match status" value="1"/>
</dbReference>
<organism evidence="12 13">
    <name type="scientific">Aneurinibacillus danicus</name>
    <dbReference type="NCBI Taxonomy" id="267746"/>
    <lineage>
        <taxon>Bacteria</taxon>
        <taxon>Bacillati</taxon>
        <taxon>Bacillota</taxon>
        <taxon>Bacilli</taxon>
        <taxon>Bacillales</taxon>
        <taxon>Paenibacillaceae</taxon>
        <taxon>Aneurinibacillus group</taxon>
        <taxon>Aneurinibacillus</taxon>
    </lineage>
</organism>
<evidence type="ECO:0000256" key="4">
    <source>
        <dbReference type="ARBA" id="ARBA00022679"/>
    </source>
</evidence>
<dbReference type="InterPro" id="IPR000700">
    <property type="entry name" value="PAS-assoc_C"/>
</dbReference>
<dbReference type="InterPro" id="IPR036890">
    <property type="entry name" value="HATPase_C_sf"/>
</dbReference>
<comment type="catalytic activity">
    <reaction evidence="1">
        <text>ATP + protein L-histidine = ADP + protein N-phospho-L-histidine.</text>
        <dbReference type="EC" id="2.7.13.3"/>
    </reaction>
</comment>
<keyword evidence="13" id="KW-1185">Reference proteome</keyword>
<dbReference type="CDD" id="cd00075">
    <property type="entry name" value="HATPase"/>
    <property type="match status" value="1"/>
</dbReference>
<dbReference type="CDD" id="cd00082">
    <property type="entry name" value="HisKA"/>
    <property type="match status" value="1"/>
</dbReference>
<dbReference type="PROSITE" id="PS50109">
    <property type="entry name" value="HIS_KIN"/>
    <property type="match status" value="1"/>
</dbReference>
<dbReference type="EC" id="2.7.13.3" evidence="2"/>
<dbReference type="SMART" id="SM00091">
    <property type="entry name" value="PAS"/>
    <property type="match status" value="2"/>
</dbReference>
<evidence type="ECO:0000259" key="10">
    <source>
        <dbReference type="PROSITE" id="PS50112"/>
    </source>
</evidence>
<dbReference type="GO" id="GO:0000155">
    <property type="term" value="F:phosphorelay sensor kinase activity"/>
    <property type="evidence" value="ECO:0007669"/>
    <property type="project" value="InterPro"/>
</dbReference>
<evidence type="ECO:0000256" key="2">
    <source>
        <dbReference type="ARBA" id="ARBA00012438"/>
    </source>
</evidence>
<dbReference type="EMBL" id="BJXX01000057">
    <property type="protein sequence ID" value="GEN33935.1"/>
    <property type="molecule type" value="Genomic_DNA"/>
</dbReference>
<dbReference type="SMART" id="SM00086">
    <property type="entry name" value="PAC"/>
    <property type="match status" value="2"/>
</dbReference>
<dbReference type="OrthoDB" id="9815750at2"/>
<proteinExistence type="predicted"/>
<dbReference type="InterPro" id="IPR013656">
    <property type="entry name" value="PAS_4"/>
</dbReference>
<dbReference type="InterPro" id="IPR001610">
    <property type="entry name" value="PAC"/>
</dbReference>
<dbReference type="Gene3D" id="1.10.287.130">
    <property type="match status" value="1"/>
</dbReference>
<dbReference type="Gene3D" id="3.30.450.20">
    <property type="entry name" value="PAS domain"/>
    <property type="match status" value="2"/>
</dbReference>
<keyword evidence="8" id="KW-0902">Two-component regulatory system</keyword>
<comment type="caution">
    <text evidence="12">The sequence shown here is derived from an EMBL/GenBank/DDBJ whole genome shotgun (WGS) entry which is preliminary data.</text>
</comment>
<dbReference type="CDD" id="cd00130">
    <property type="entry name" value="PAS"/>
    <property type="match status" value="2"/>
</dbReference>
<dbReference type="Pfam" id="PF00512">
    <property type="entry name" value="HisKA"/>
    <property type="match status" value="1"/>
</dbReference>
<dbReference type="Pfam" id="PF08448">
    <property type="entry name" value="PAS_4"/>
    <property type="match status" value="1"/>
</dbReference>
<dbReference type="SUPFAM" id="SSF55785">
    <property type="entry name" value="PYP-like sensor domain (PAS domain)"/>
    <property type="match status" value="2"/>
</dbReference>
<evidence type="ECO:0000256" key="5">
    <source>
        <dbReference type="ARBA" id="ARBA00022741"/>
    </source>
</evidence>
<dbReference type="InterPro" id="IPR036097">
    <property type="entry name" value="HisK_dim/P_sf"/>
</dbReference>
<dbReference type="RefSeq" id="WP_146809226.1">
    <property type="nucleotide sequence ID" value="NZ_BJXX01000057.1"/>
</dbReference>
<evidence type="ECO:0000313" key="13">
    <source>
        <dbReference type="Proteomes" id="UP000321157"/>
    </source>
</evidence>
<dbReference type="GO" id="GO:0005524">
    <property type="term" value="F:ATP binding"/>
    <property type="evidence" value="ECO:0007669"/>
    <property type="project" value="UniProtKB-KW"/>
</dbReference>
<dbReference type="AlphaFoldDB" id="A0A511V4S2"/>
<evidence type="ECO:0000256" key="3">
    <source>
        <dbReference type="ARBA" id="ARBA00022553"/>
    </source>
</evidence>
<keyword evidence="7" id="KW-0067">ATP-binding</keyword>
<dbReference type="PROSITE" id="PS50112">
    <property type="entry name" value="PAS"/>
    <property type="match status" value="2"/>
</dbReference>
<feature type="domain" description="PAS" evidence="10">
    <location>
        <begin position="140"/>
        <end position="188"/>
    </location>
</feature>
<evidence type="ECO:0000259" key="11">
    <source>
        <dbReference type="PROSITE" id="PS50113"/>
    </source>
</evidence>
<dbReference type="Gene3D" id="3.30.565.10">
    <property type="entry name" value="Histidine kinase-like ATPase, C-terminal domain"/>
    <property type="match status" value="1"/>
</dbReference>
<dbReference type="InterPro" id="IPR003661">
    <property type="entry name" value="HisK_dim/P_dom"/>
</dbReference>
<evidence type="ECO:0000256" key="8">
    <source>
        <dbReference type="ARBA" id="ARBA00023012"/>
    </source>
</evidence>
<dbReference type="Pfam" id="PF13426">
    <property type="entry name" value="PAS_9"/>
    <property type="match status" value="1"/>
</dbReference>
<evidence type="ECO:0000256" key="6">
    <source>
        <dbReference type="ARBA" id="ARBA00022777"/>
    </source>
</evidence>
<gene>
    <name evidence="12" type="ORF">ADA01nite_13950</name>
</gene>
<dbReference type="InterPro" id="IPR000014">
    <property type="entry name" value="PAS"/>
</dbReference>
<dbReference type="InterPro" id="IPR003594">
    <property type="entry name" value="HATPase_dom"/>
</dbReference>
<dbReference type="InterPro" id="IPR005467">
    <property type="entry name" value="His_kinase_dom"/>
</dbReference>
<accession>A0A511V4S2</accession>
<dbReference type="InterPro" id="IPR004358">
    <property type="entry name" value="Sig_transdc_His_kin-like_C"/>
</dbReference>
<keyword evidence="6" id="KW-0418">Kinase</keyword>
<reference evidence="12 13" key="1">
    <citation type="submission" date="2019-07" db="EMBL/GenBank/DDBJ databases">
        <title>Whole genome shotgun sequence of Aneurinibacillus danicus NBRC 102444.</title>
        <authorList>
            <person name="Hosoyama A."/>
            <person name="Uohara A."/>
            <person name="Ohji S."/>
            <person name="Ichikawa N."/>
        </authorList>
    </citation>
    <scope>NUCLEOTIDE SEQUENCE [LARGE SCALE GENOMIC DNA]</scope>
    <source>
        <strain evidence="12 13">NBRC 102444</strain>
    </source>
</reference>
<dbReference type="SMART" id="SM00387">
    <property type="entry name" value="HATPase_c"/>
    <property type="match status" value="1"/>
</dbReference>
<dbReference type="PANTHER" id="PTHR43065:SF34">
    <property type="entry name" value="SPORULATION KINASE A"/>
    <property type="match status" value="1"/>
</dbReference>
<keyword evidence="3" id="KW-0597">Phosphoprotein</keyword>
<dbReference type="PRINTS" id="PR00344">
    <property type="entry name" value="BCTRLSENSOR"/>
</dbReference>
<dbReference type="NCBIfam" id="TIGR00229">
    <property type="entry name" value="sensory_box"/>
    <property type="match status" value="2"/>
</dbReference>
<dbReference type="SUPFAM" id="SSF47384">
    <property type="entry name" value="Homodimeric domain of signal transducing histidine kinase"/>
    <property type="match status" value="1"/>
</dbReference>
<dbReference type="InterPro" id="IPR035965">
    <property type="entry name" value="PAS-like_dom_sf"/>
</dbReference>
<protein>
    <recommendedName>
        <fullName evidence="2">histidine kinase</fullName>
        <ecNumber evidence="2">2.7.13.3</ecNumber>
    </recommendedName>
</protein>